<gene>
    <name evidence="3" type="ORF">F6J85_06960</name>
</gene>
<dbReference type="EMBL" id="CP044232">
    <property type="protein sequence ID" value="QEW02873.1"/>
    <property type="molecule type" value="Genomic_DNA"/>
</dbReference>
<proteinExistence type="predicted"/>
<evidence type="ECO:0000256" key="1">
    <source>
        <dbReference type="SAM" id="MobiDB-lite"/>
    </source>
</evidence>
<dbReference type="InterPro" id="IPR003870">
    <property type="entry name" value="DUF222"/>
</dbReference>
<evidence type="ECO:0000313" key="4">
    <source>
        <dbReference type="Proteomes" id="UP000325516"/>
    </source>
</evidence>
<feature type="compositionally biased region" description="Low complexity" evidence="1">
    <location>
        <begin position="232"/>
        <end position="243"/>
    </location>
</feature>
<dbReference type="KEGG" id="mlz:F6J85_06960"/>
<keyword evidence="4" id="KW-1185">Reference proteome</keyword>
<name>A0A5J6L2R1_9MICO</name>
<reference evidence="4" key="1">
    <citation type="submission" date="2019-09" db="EMBL/GenBank/DDBJ databases">
        <title>Mumia zhuanghuii sp. nov. isolated from the intestinal contents of plateau pika (Ochotona curzoniae) in the Qinghai-Tibet plateau of China.</title>
        <authorList>
            <person name="Tian Z."/>
        </authorList>
    </citation>
    <scope>NUCLEOTIDE SEQUENCE [LARGE SCALE GENOMIC DNA]</scope>
    <source>
        <strain evidence="4">L-031</strain>
    </source>
</reference>
<accession>A0A5J6L2R1</accession>
<dbReference type="Proteomes" id="UP000325516">
    <property type="component" value="Chromosome"/>
</dbReference>
<organism evidence="3 4">
    <name type="scientific">Microbacterium lushaniae</name>
    <dbReference type="NCBI Taxonomy" id="2614639"/>
    <lineage>
        <taxon>Bacteria</taxon>
        <taxon>Bacillati</taxon>
        <taxon>Actinomycetota</taxon>
        <taxon>Actinomycetes</taxon>
        <taxon>Micrococcales</taxon>
        <taxon>Microbacteriaceae</taxon>
        <taxon>Microbacterium</taxon>
    </lineage>
</organism>
<evidence type="ECO:0000259" key="2">
    <source>
        <dbReference type="Pfam" id="PF02720"/>
    </source>
</evidence>
<evidence type="ECO:0000313" key="3">
    <source>
        <dbReference type="EMBL" id="QEW02873.1"/>
    </source>
</evidence>
<protein>
    <submittedName>
        <fullName evidence="3">DUF222 domain-containing protein</fullName>
    </submittedName>
</protein>
<dbReference type="RefSeq" id="WP_150924391.1">
    <property type="nucleotide sequence ID" value="NZ_CP044232.1"/>
</dbReference>
<sequence>MENSFGPGEISPGDAARLRAGLTAARQQEAIIARAQAARIRHHAALVEVALEQTARMTSRDSREREMPMRSLAAEIAFATHVHDLTAQKELNDAYTLVAKLPATVAALEEARISQRHVTVILEVGVGVADDDVRGAWEQTVLDFAAKETPGRTKAYARELAEAVNPVGMDERHACAAKTRGVSILDLDDGMALLQLRLPAAIAYGIRDRIRQQARVIRDEANAERARRGDDNTAAPDAAPDVEPAVDDARTLAQIGADVAADMLLTGAPAVDPTTGDHYPGGLGAVRAHVQVVVPVLTLLGAVGSGASLHGQVPIDPDTARRLTAHAPGWDRVLVHPVTGTVLEVDRYTPRPDQRRFLQARDQHCRGFGCRQPAHRCQIDHNHEHHDGGPTAVGNLSHLCVRHHTLKTETAWTVRQRADGTLEFTSPLGSTYTDEPPPRVVFIPDAGPPPF</sequence>
<dbReference type="AlphaFoldDB" id="A0A5J6L2R1"/>
<dbReference type="CDD" id="cd00085">
    <property type="entry name" value="HNHc"/>
    <property type="match status" value="1"/>
</dbReference>
<feature type="compositionally biased region" description="Basic and acidic residues" evidence="1">
    <location>
        <begin position="221"/>
        <end position="231"/>
    </location>
</feature>
<dbReference type="InterPro" id="IPR003615">
    <property type="entry name" value="HNH_nuc"/>
</dbReference>
<dbReference type="Pfam" id="PF02720">
    <property type="entry name" value="DUF222"/>
    <property type="match status" value="1"/>
</dbReference>
<feature type="region of interest" description="Disordered" evidence="1">
    <location>
        <begin position="221"/>
        <end position="243"/>
    </location>
</feature>
<feature type="domain" description="DUF222" evidence="2">
    <location>
        <begin position="34"/>
        <end position="362"/>
    </location>
</feature>